<feature type="transmembrane region" description="Helical" evidence="1">
    <location>
        <begin position="42"/>
        <end position="62"/>
    </location>
</feature>
<comment type="caution">
    <text evidence="2">The sequence shown here is derived from an EMBL/GenBank/DDBJ whole genome shotgun (WGS) entry which is preliminary data.</text>
</comment>
<protein>
    <submittedName>
        <fullName evidence="2">Membrane protein</fullName>
    </submittedName>
</protein>
<dbReference type="EMBL" id="JAVDUJ010000001">
    <property type="protein sequence ID" value="MDR6939324.1"/>
    <property type="molecule type" value="Genomic_DNA"/>
</dbReference>
<evidence type="ECO:0000313" key="2">
    <source>
        <dbReference type="EMBL" id="MDR6939324.1"/>
    </source>
</evidence>
<dbReference type="Proteomes" id="UP001266099">
    <property type="component" value="Unassembled WGS sequence"/>
</dbReference>
<name>A0ABU1T1R3_9ACTO</name>
<proteinExistence type="predicted"/>
<dbReference type="RefSeq" id="WP_309955922.1">
    <property type="nucleotide sequence ID" value="NZ_JAVDUJ010000001.1"/>
</dbReference>
<feature type="transmembrane region" description="Helical" evidence="1">
    <location>
        <begin position="74"/>
        <end position="96"/>
    </location>
</feature>
<keyword evidence="3" id="KW-1185">Reference proteome</keyword>
<sequence length="97" mass="10418">MLSEKRVREGFLSGGLTSAGGALLFFITFLVRGIQGKSVLEWYIPTVLFTAVAAVLLVTWHAGRKDFKQAEKTFIATVIVGILSALVSVIGGFLFLG</sequence>
<keyword evidence="1" id="KW-1133">Transmembrane helix</keyword>
<reference evidence="2 3" key="1">
    <citation type="submission" date="2023-07" db="EMBL/GenBank/DDBJ databases">
        <title>Sequencing the genomes of 1000 actinobacteria strains.</title>
        <authorList>
            <person name="Klenk H.-P."/>
        </authorList>
    </citation>
    <scope>NUCLEOTIDE SEQUENCE [LARGE SCALE GENOMIC DNA]</scope>
    <source>
        <strain evidence="2 3">DSM 15539</strain>
    </source>
</reference>
<evidence type="ECO:0000313" key="3">
    <source>
        <dbReference type="Proteomes" id="UP001266099"/>
    </source>
</evidence>
<organism evidence="2 3">
    <name type="scientific">Arcanobacterium hippocoleae</name>
    <dbReference type="NCBI Taxonomy" id="149017"/>
    <lineage>
        <taxon>Bacteria</taxon>
        <taxon>Bacillati</taxon>
        <taxon>Actinomycetota</taxon>
        <taxon>Actinomycetes</taxon>
        <taxon>Actinomycetales</taxon>
        <taxon>Actinomycetaceae</taxon>
        <taxon>Arcanobacterium</taxon>
    </lineage>
</organism>
<keyword evidence="1" id="KW-0472">Membrane</keyword>
<feature type="transmembrane region" description="Helical" evidence="1">
    <location>
        <begin position="12"/>
        <end position="30"/>
    </location>
</feature>
<keyword evidence="1" id="KW-0812">Transmembrane</keyword>
<accession>A0ABU1T1R3</accession>
<gene>
    <name evidence="2" type="ORF">J2S36_000867</name>
</gene>
<evidence type="ECO:0000256" key="1">
    <source>
        <dbReference type="SAM" id="Phobius"/>
    </source>
</evidence>